<dbReference type="GO" id="GO:0009279">
    <property type="term" value="C:cell outer membrane"/>
    <property type="evidence" value="ECO:0007669"/>
    <property type="project" value="UniProtKB-SubCell"/>
</dbReference>
<gene>
    <name evidence="7" type="ORF">MNBD_BACTEROID07-795</name>
</gene>
<name>A0A3B0UAJ4_9ZZZZ</name>
<evidence type="ECO:0008006" key="8">
    <source>
        <dbReference type="Google" id="ProtNLM"/>
    </source>
</evidence>
<dbReference type="Gene3D" id="2.40.160.60">
    <property type="entry name" value="Outer membrane protein transport protein (OMPP1/FadL/TodX)"/>
    <property type="match status" value="1"/>
</dbReference>
<evidence type="ECO:0000256" key="5">
    <source>
        <dbReference type="ARBA" id="ARBA00023136"/>
    </source>
</evidence>
<keyword evidence="6" id="KW-0998">Cell outer membrane</keyword>
<evidence type="ECO:0000256" key="1">
    <source>
        <dbReference type="ARBA" id="ARBA00004571"/>
    </source>
</evidence>
<comment type="subcellular location">
    <subcellularLocation>
        <location evidence="1">Cell outer membrane</location>
        <topology evidence="1">Multi-pass membrane protein</topology>
    </subcellularLocation>
</comment>
<evidence type="ECO:0000256" key="2">
    <source>
        <dbReference type="ARBA" id="ARBA00022452"/>
    </source>
</evidence>
<accession>A0A3B0UAJ4</accession>
<dbReference type="GO" id="GO:0015483">
    <property type="term" value="F:long-chain fatty acid transporting porin activity"/>
    <property type="evidence" value="ECO:0007669"/>
    <property type="project" value="TreeGrafter"/>
</dbReference>
<dbReference type="AlphaFoldDB" id="A0A3B0UAJ4"/>
<dbReference type="PANTHER" id="PTHR35093">
    <property type="entry name" value="OUTER MEMBRANE PROTEIN NMB0088-RELATED"/>
    <property type="match status" value="1"/>
</dbReference>
<keyword evidence="5" id="KW-0472">Membrane</keyword>
<reference evidence="7" key="1">
    <citation type="submission" date="2018-06" db="EMBL/GenBank/DDBJ databases">
        <authorList>
            <person name="Zhirakovskaya E."/>
        </authorList>
    </citation>
    <scope>NUCLEOTIDE SEQUENCE</scope>
</reference>
<evidence type="ECO:0000313" key="7">
    <source>
        <dbReference type="EMBL" id="VAW27468.1"/>
    </source>
</evidence>
<keyword evidence="2" id="KW-1134">Transmembrane beta strand</keyword>
<protein>
    <recommendedName>
        <fullName evidence="8">Hemin receptor</fullName>
    </recommendedName>
</protein>
<sequence length="242" mass="27665">TSSYSEYDAADTIPYFKSWEYDQNLETKGTGVNIKVGLIVQPVKWLRVGVAYHSPTWYFDMRDVWYTTTFANLEWTSPGSVSSPTGNYQYKLNTPMKILADAGVLIGDRGSVSFEYEYLNYAKAKFKSSNYDYLTENGNIQKYYRSTNNFRVGTEWRFGNADVRAGYAVYGSPYARNLNDGMRQSFSGGLGLHVNNFTIDVAYVYSKMNKDYYFYGTKDIVVNPVKNSFHNNSVVLSLGYRL</sequence>
<dbReference type="EMBL" id="UOET01000116">
    <property type="protein sequence ID" value="VAW27468.1"/>
    <property type="molecule type" value="Genomic_DNA"/>
</dbReference>
<dbReference type="InterPro" id="IPR005017">
    <property type="entry name" value="OMPP1/FadL/TodX"/>
</dbReference>
<proteinExistence type="predicted"/>
<dbReference type="SUPFAM" id="SSF56935">
    <property type="entry name" value="Porins"/>
    <property type="match status" value="1"/>
</dbReference>
<feature type="non-terminal residue" evidence="7">
    <location>
        <position position="1"/>
    </location>
</feature>
<keyword evidence="3" id="KW-0812">Transmembrane</keyword>
<dbReference type="PANTHER" id="PTHR35093:SF8">
    <property type="entry name" value="OUTER MEMBRANE PROTEIN NMB0088-RELATED"/>
    <property type="match status" value="1"/>
</dbReference>
<evidence type="ECO:0000256" key="4">
    <source>
        <dbReference type="ARBA" id="ARBA00022729"/>
    </source>
</evidence>
<evidence type="ECO:0000256" key="6">
    <source>
        <dbReference type="ARBA" id="ARBA00023237"/>
    </source>
</evidence>
<evidence type="ECO:0000256" key="3">
    <source>
        <dbReference type="ARBA" id="ARBA00022692"/>
    </source>
</evidence>
<organism evidence="7">
    <name type="scientific">hydrothermal vent metagenome</name>
    <dbReference type="NCBI Taxonomy" id="652676"/>
    <lineage>
        <taxon>unclassified sequences</taxon>
        <taxon>metagenomes</taxon>
        <taxon>ecological metagenomes</taxon>
    </lineage>
</organism>
<keyword evidence="4" id="KW-0732">Signal</keyword>